<dbReference type="Proteomes" id="UP001061958">
    <property type="component" value="Unassembled WGS sequence"/>
</dbReference>
<dbReference type="OrthoDB" id="270602at2759"/>
<dbReference type="InterPro" id="IPR003903">
    <property type="entry name" value="UIM_dom"/>
</dbReference>
<dbReference type="Pfam" id="PF00789">
    <property type="entry name" value="UBX"/>
    <property type="match status" value="1"/>
</dbReference>
<reference evidence="3" key="1">
    <citation type="journal article" date="2022" name="Proc. Natl. Acad. Sci. U.S.A.">
        <title>Life cycle and functional genomics of the unicellular red alga Galdieria for elucidating algal and plant evolution and industrial use.</title>
        <authorList>
            <person name="Hirooka S."/>
            <person name="Itabashi T."/>
            <person name="Ichinose T.M."/>
            <person name="Onuma R."/>
            <person name="Fujiwara T."/>
            <person name="Yamashita S."/>
            <person name="Jong L.W."/>
            <person name="Tomita R."/>
            <person name="Iwane A.H."/>
            <person name="Miyagishima S.Y."/>
        </authorList>
    </citation>
    <scope>NUCLEOTIDE SEQUENCE</scope>
    <source>
        <strain evidence="3">NBRC 102759</strain>
    </source>
</reference>
<evidence type="ECO:0000313" key="4">
    <source>
        <dbReference type="Proteomes" id="UP001061958"/>
    </source>
</evidence>
<dbReference type="InterPro" id="IPR036249">
    <property type="entry name" value="Thioredoxin-like_sf"/>
</dbReference>
<dbReference type="Gene3D" id="3.40.30.10">
    <property type="entry name" value="Glutaredoxin"/>
    <property type="match status" value="1"/>
</dbReference>
<evidence type="ECO:0000313" key="3">
    <source>
        <dbReference type="EMBL" id="GJQ15521.1"/>
    </source>
</evidence>
<dbReference type="PANTHER" id="PTHR23322">
    <property type="entry name" value="FAS-ASSOCIATED PROTEIN"/>
    <property type="match status" value="1"/>
</dbReference>
<dbReference type="SUPFAM" id="SSF54236">
    <property type="entry name" value="Ubiquitin-like"/>
    <property type="match status" value="1"/>
</dbReference>
<feature type="region of interest" description="Disordered" evidence="1">
    <location>
        <begin position="87"/>
        <end position="114"/>
    </location>
</feature>
<name>A0A9C7UU16_9RHOD</name>
<dbReference type="InterPro" id="IPR050730">
    <property type="entry name" value="UBX_domain-protein"/>
</dbReference>
<comment type="caution">
    <text evidence="3">The sequence shown here is derived from an EMBL/GenBank/DDBJ whole genome shotgun (WGS) entry which is preliminary data.</text>
</comment>
<evidence type="ECO:0000256" key="1">
    <source>
        <dbReference type="SAM" id="MobiDB-lite"/>
    </source>
</evidence>
<dbReference type="CDD" id="cd01767">
    <property type="entry name" value="UBX"/>
    <property type="match status" value="1"/>
</dbReference>
<keyword evidence="4" id="KW-1185">Reference proteome</keyword>
<evidence type="ECO:0000259" key="2">
    <source>
        <dbReference type="PROSITE" id="PS50033"/>
    </source>
</evidence>
<dbReference type="PROSITE" id="PS50330">
    <property type="entry name" value="UIM"/>
    <property type="match status" value="1"/>
</dbReference>
<dbReference type="SMART" id="SM00166">
    <property type="entry name" value="UBX"/>
    <property type="match status" value="1"/>
</dbReference>
<dbReference type="PROSITE" id="PS50033">
    <property type="entry name" value="UBX"/>
    <property type="match status" value="1"/>
</dbReference>
<dbReference type="AlphaFoldDB" id="A0A9C7UU16"/>
<dbReference type="InterPro" id="IPR006577">
    <property type="entry name" value="UAS"/>
</dbReference>
<dbReference type="SUPFAM" id="SSF52833">
    <property type="entry name" value="Thioredoxin-like"/>
    <property type="match status" value="1"/>
</dbReference>
<dbReference type="GO" id="GO:0005634">
    <property type="term" value="C:nucleus"/>
    <property type="evidence" value="ECO:0007669"/>
    <property type="project" value="TreeGrafter"/>
</dbReference>
<dbReference type="InterPro" id="IPR029071">
    <property type="entry name" value="Ubiquitin-like_domsf"/>
</dbReference>
<dbReference type="InterPro" id="IPR001012">
    <property type="entry name" value="UBX_dom"/>
</dbReference>
<protein>
    <recommendedName>
        <fullName evidence="2">UBX domain-containing protein</fullName>
    </recommendedName>
</protein>
<dbReference type="GO" id="GO:0043130">
    <property type="term" value="F:ubiquitin binding"/>
    <property type="evidence" value="ECO:0007669"/>
    <property type="project" value="TreeGrafter"/>
</dbReference>
<dbReference type="Gene3D" id="3.10.20.90">
    <property type="entry name" value="Phosphatidylinositol 3-kinase Catalytic Subunit, Chain A, domain 1"/>
    <property type="match status" value="1"/>
</dbReference>
<proteinExistence type="predicted"/>
<feature type="domain" description="UBX" evidence="2">
    <location>
        <begin position="432"/>
        <end position="508"/>
    </location>
</feature>
<dbReference type="EMBL" id="BQMJ01000070">
    <property type="protein sequence ID" value="GJQ15521.1"/>
    <property type="molecule type" value="Genomic_DNA"/>
</dbReference>
<dbReference type="Pfam" id="PF13899">
    <property type="entry name" value="Thioredoxin_7"/>
    <property type="match status" value="1"/>
</dbReference>
<organism evidence="3 4">
    <name type="scientific">Galdieria partita</name>
    <dbReference type="NCBI Taxonomy" id="83374"/>
    <lineage>
        <taxon>Eukaryota</taxon>
        <taxon>Rhodophyta</taxon>
        <taxon>Bangiophyceae</taxon>
        <taxon>Galdieriales</taxon>
        <taxon>Galdieriaceae</taxon>
        <taxon>Galdieria</taxon>
    </lineage>
</organism>
<gene>
    <name evidence="3" type="ORF">GpartN1_g7312.t1</name>
</gene>
<dbReference type="CDD" id="cd02958">
    <property type="entry name" value="UAS"/>
    <property type="match status" value="1"/>
</dbReference>
<dbReference type="Pfam" id="PF14555">
    <property type="entry name" value="UBA_4"/>
    <property type="match status" value="1"/>
</dbReference>
<dbReference type="GO" id="GO:0043161">
    <property type="term" value="P:proteasome-mediated ubiquitin-dependent protein catabolic process"/>
    <property type="evidence" value="ECO:0007669"/>
    <property type="project" value="TreeGrafter"/>
</dbReference>
<accession>A0A9C7UU16</accession>
<dbReference type="PANTHER" id="PTHR23322:SF6">
    <property type="entry name" value="UBX DOMAIN-CONTAINING PROTEIN 7"/>
    <property type="match status" value="1"/>
</dbReference>
<dbReference type="SMART" id="SM00594">
    <property type="entry name" value="UAS"/>
    <property type="match status" value="1"/>
</dbReference>
<reference evidence="3" key="2">
    <citation type="submission" date="2022-01" db="EMBL/GenBank/DDBJ databases">
        <authorList>
            <person name="Hirooka S."/>
            <person name="Miyagishima S.Y."/>
        </authorList>
    </citation>
    <scope>NUCLEOTIDE SEQUENCE</scope>
    <source>
        <strain evidence="3">NBRC 102759</strain>
    </source>
</reference>
<sequence length="511" mass="58268">MPQDDDNLNAFLAVTSADPELAQQLLNSNQGDLEKAIESYFAIKEAEVELDQAVARDAVVDSSREDILNRPHAPPCVDEEDEEIIPVRRLAPRRTSSNGGSEGRADRGSSYSSHFSFPENLGEGRLGELYAPPSDLNFEESYEQALQKGIEENKWLLVNLQQHENFLCLLLNREVWSDSTIKEFIQSSFIFWQRDVLSEDAVQFCARYSVNNFPFVAVVDPRTGEKVLELSLEESERIEKNYIVSTLCNFLESNVLDEWTAPRSIRRSGAIHSNRQNFQSFRVGNDTVEDEATDNGREVEQNEDAQLAEAIAASLEDQERPSSEIGYGESYSNEVPIIRNDSESRIASQYASMTDPHLNEERELKMEQDAALAAAEAADRARLSRFEEEERERILQKEMEYKQREEREALEATKHMRQRMKKSVLKDEPPENSPHVTELLLRLPDGRKVVRRFQDSEPLQAVIDYVVYETGLSEDEFQLLIPFPRKVLSEVNATLQELNLTTKAALIVECN</sequence>
<dbReference type="Gene3D" id="1.10.8.10">
    <property type="entry name" value="DNA helicase RuvA subunit, C-terminal domain"/>
    <property type="match status" value="1"/>
</dbReference>